<sequence>MWVSFLSTAKWKNKKINPDRKWNDAMCSPPRTINANKTAGADLILLSKSLHLSVTTAGGDLFQMIHRYWSTLLSRACRNNVTLKRTVADDSSSKLDQIKSRRRYALFGGVVMMYIGSHAVLLWRRRSEYRAMNQEVPPMSFEQFEREYLLNGTIKSIVFHPNFRVADAYLESKVPESRIEEVSKSMLQKKTLFGQRFYQKPDIRFTYNGTTESLEESIVHAQKGLAKPTSIEYEVNSFPSYREIGFIVGSTLFGACCIGLMKL</sequence>
<evidence type="ECO:0000256" key="1">
    <source>
        <dbReference type="SAM" id="Phobius"/>
    </source>
</evidence>
<feature type="transmembrane region" description="Helical" evidence="1">
    <location>
        <begin position="104"/>
        <end position="123"/>
    </location>
</feature>
<reference evidence="3" key="2">
    <citation type="submission" date="2020-10" db="UniProtKB">
        <authorList>
            <consortium name="WormBaseParasite"/>
        </authorList>
    </citation>
    <scope>IDENTIFICATION</scope>
</reference>
<protein>
    <submittedName>
        <fullName evidence="3">SURF1-like protein</fullName>
    </submittedName>
</protein>
<evidence type="ECO:0000313" key="2">
    <source>
        <dbReference type="Proteomes" id="UP000492821"/>
    </source>
</evidence>
<keyword evidence="2" id="KW-1185">Reference proteome</keyword>
<organism evidence="2 3">
    <name type="scientific">Panagrellus redivivus</name>
    <name type="common">Microworm</name>
    <dbReference type="NCBI Taxonomy" id="6233"/>
    <lineage>
        <taxon>Eukaryota</taxon>
        <taxon>Metazoa</taxon>
        <taxon>Ecdysozoa</taxon>
        <taxon>Nematoda</taxon>
        <taxon>Chromadorea</taxon>
        <taxon>Rhabditida</taxon>
        <taxon>Tylenchina</taxon>
        <taxon>Panagrolaimomorpha</taxon>
        <taxon>Panagrolaimoidea</taxon>
        <taxon>Panagrolaimidae</taxon>
        <taxon>Panagrellus</taxon>
    </lineage>
</organism>
<keyword evidence="1" id="KW-1133">Transmembrane helix</keyword>
<accession>A0A7E4VFN0</accession>
<reference evidence="2" key="1">
    <citation type="journal article" date="2013" name="Genetics">
        <title>The draft genome and transcriptome of Panagrellus redivivus are shaped by the harsh demands of a free-living lifestyle.</title>
        <authorList>
            <person name="Srinivasan J."/>
            <person name="Dillman A.R."/>
            <person name="Macchietto M.G."/>
            <person name="Heikkinen L."/>
            <person name="Lakso M."/>
            <person name="Fracchia K.M."/>
            <person name="Antoshechkin I."/>
            <person name="Mortazavi A."/>
            <person name="Wong G."/>
            <person name="Sternberg P.W."/>
        </authorList>
    </citation>
    <scope>NUCLEOTIDE SEQUENCE [LARGE SCALE GENOMIC DNA]</scope>
    <source>
        <strain evidence="2">MT8872</strain>
    </source>
</reference>
<dbReference type="Proteomes" id="UP000492821">
    <property type="component" value="Unassembled WGS sequence"/>
</dbReference>
<name>A0A7E4VFN0_PANRE</name>
<keyword evidence="1" id="KW-0812">Transmembrane</keyword>
<dbReference type="WBParaSite" id="Pan_g20334.t1">
    <property type="protein sequence ID" value="Pan_g20334.t1"/>
    <property type="gene ID" value="Pan_g20334"/>
</dbReference>
<dbReference type="AlphaFoldDB" id="A0A7E4VFN0"/>
<keyword evidence="1" id="KW-0472">Membrane</keyword>
<proteinExistence type="predicted"/>
<evidence type="ECO:0000313" key="3">
    <source>
        <dbReference type="WBParaSite" id="Pan_g20334.t1"/>
    </source>
</evidence>